<keyword evidence="4 9" id="KW-0812">Transmembrane</keyword>
<dbReference type="RefSeq" id="XP_066932480.1">
    <property type="nucleotide sequence ID" value="XM_067076379.1"/>
</dbReference>
<proteinExistence type="inferred from homology"/>
<feature type="transmembrane region" description="Helical" evidence="9">
    <location>
        <begin position="492"/>
        <end position="514"/>
    </location>
</feature>
<name>A0A7M5XF95_9CNID</name>
<evidence type="ECO:0000256" key="6">
    <source>
        <dbReference type="ARBA" id="ARBA00022989"/>
    </source>
</evidence>
<evidence type="ECO:0000256" key="8">
    <source>
        <dbReference type="ARBA" id="ARBA00023329"/>
    </source>
</evidence>
<dbReference type="PANTHER" id="PTHR22950:SF689">
    <property type="entry name" value="VESICULAR INHIBITORY AMINO ACID TRANSPORTER"/>
    <property type="match status" value="1"/>
</dbReference>
<dbReference type="Proteomes" id="UP000594262">
    <property type="component" value="Unplaced"/>
</dbReference>
<evidence type="ECO:0000313" key="11">
    <source>
        <dbReference type="EnsemblMetazoa" id="CLYHEMP022019.2"/>
    </source>
</evidence>
<keyword evidence="5" id="KW-0532">Neurotransmitter transport</keyword>
<feature type="transmembrane region" description="Helical" evidence="9">
    <location>
        <begin position="386"/>
        <end position="408"/>
    </location>
</feature>
<keyword evidence="6 9" id="KW-1133">Transmembrane helix</keyword>
<evidence type="ECO:0000313" key="12">
    <source>
        <dbReference type="Proteomes" id="UP000594262"/>
    </source>
</evidence>
<feature type="transmembrane region" description="Helical" evidence="9">
    <location>
        <begin position="243"/>
        <end position="262"/>
    </location>
</feature>
<evidence type="ECO:0000256" key="1">
    <source>
        <dbReference type="ARBA" id="ARBA00004439"/>
    </source>
</evidence>
<feature type="transmembrane region" description="Helical" evidence="9">
    <location>
        <begin position="156"/>
        <end position="180"/>
    </location>
</feature>
<dbReference type="RefSeq" id="XP_066932478.1">
    <property type="nucleotide sequence ID" value="XM_067076377.1"/>
</dbReference>
<feature type="transmembrane region" description="Helical" evidence="9">
    <location>
        <begin position="306"/>
        <end position="323"/>
    </location>
</feature>
<dbReference type="GO" id="GO:0015179">
    <property type="term" value="F:L-amino acid transmembrane transporter activity"/>
    <property type="evidence" value="ECO:0007669"/>
    <property type="project" value="TreeGrafter"/>
</dbReference>
<dbReference type="InterPro" id="IPR013057">
    <property type="entry name" value="AA_transpt_TM"/>
</dbReference>
<dbReference type="PANTHER" id="PTHR22950">
    <property type="entry name" value="AMINO ACID TRANSPORTER"/>
    <property type="match status" value="1"/>
</dbReference>
<protein>
    <recommendedName>
        <fullName evidence="10">Amino acid transporter transmembrane domain-containing protein</fullName>
    </recommendedName>
</protein>
<comment type="subcellular location">
    <subcellularLocation>
        <location evidence="1">Cytoplasmic vesicle membrane</location>
        <topology evidence="1">Multi-pass membrane protein</topology>
    </subcellularLocation>
</comment>
<evidence type="ECO:0000256" key="5">
    <source>
        <dbReference type="ARBA" id="ARBA00022775"/>
    </source>
</evidence>
<feature type="domain" description="Amino acid transporter transmembrane" evidence="10">
    <location>
        <begin position="127"/>
        <end position="514"/>
    </location>
</feature>
<feature type="transmembrane region" description="Helical" evidence="9">
    <location>
        <begin position="457"/>
        <end position="480"/>
    </location>
</feature>
<accession>A0A7M5XF95</accession>
<dbReference type="GO" id="GO:0030659">
    <property type="term" value="C:cytoplasmic vesicle membrane"/>
    <property type="evidence" value="ECO:0007669"/>
    <property type="project" value="UniProtKB-SubCell"/>
</dbReference>
<evidence type="ECO:0000256" key="2">
    <source>
        <dbReference type="ARBA" id="ARBA00008066"/>
    </source>
</evidence>
<feature type="transmembrane region" description="Helical" evidence="9">
    <location>
        <begin position="343"/>
        <end position="366"/>
    </location>
</feature>
<dbReference type="GO" id="GO:0005774">
    <property type="term" value="C:vacuolar membrane"/>
    <property type="evidence" value="ECO:0007669"/>
    <property type="project" value="TreeGrafter"/>
</dbReference>
<feature type="transmembrane region" description="Helical" evidence="9">
    <location>
        <begin position="429"/>
        <end position="451"/>
    </location>
</feature>
<evidence type="ECO:0000256" key="7">
    <source>
        <dbReference type="ARBA" id="ARBA00023136"/>
    </source>
</evidence>
<dbReference type="GeneID" id="136820140"/>
<evidence type="ECO:0000256" key="9">
    <source>
        <dbReference type="SAM" id="Phobius"/>
    </source>
</evidence>
<feature type="transmembrane region" description="Helical" evidence="9">
    <location>
        <begin position="129"/>
        <end position="150"/>
    </location>
</feature>
<dbReference type="OrthoDB" id="5964217at2759"/>
<keyword evidence="3" id="KW-0813">Transport</keyword>
<sequence length="527" mass="59096">MVKSTITATGYGVLAHDGPSTNQRPDFTHSYGSLDNNFAHNSTSTTDSYHRWFVEGLDNEYEIESAYTAHGTPRQSNLGNYQDFYNDDSYITDNPDSSLLDPHYVDNLSGENQHLIDSYTTNGLASTPLVAWNLTNLLLSTSLLAFPFIVRQAGYIVLPIAFLIAMMLNYTSNILIDLMYENLPEYDNQRVRVRKHITEIGREVFNSEKGAKLVHVVQIIEMLCICILNICVLGQLGHEISNYNVQLCTAIAALFAFPTFFIRKLAIIGWLQTIGVISLAIGIMLIQGWCLVHAEKFKTDNIPIVQWHKLPIAIGVVVYAYGIQGVLPGMEEQMRKPQQFGRVINWTFSVSFILQCVFSLTNAMYYGEETAQVIVIDMKDHFELGITSACFIGISILSHFSLPTLVVMESLDNAIVKTSSCCPTRQQTLHTFLMVLLRIGIIALCLGLALVLPYFAYLMGFIGSSITLTMCLIIPCTFHLKMRYDTLRLHQICLDVVIIVSSLVCLGAGSYFSFESIYYDWVNGSYN</sequence>
<comment type="similarity">
    <text evidence="2">Belongs to the amino acid/polyamine transporter 2 family.</text>
</comment>
<dbReference type="GO" id="GO:0006836">
    <property type="term" value="P:neurotransmitter transport"/>
    <property type="evidence" value="ECO:0007669"/>
    <property type="project" value="UniProtKB-KW"/>
</dbReference>
<evidence type="ECO:0000256" key="3">
    <source>
        <dbReference type="ARBA" id="ARBA00022448"/>
    </source>
</evidence>
<keyword evidence="8" id="KW-0968">Cytoplasmic vesicle</keyword>
<dbReference type="RefSeq" id="XP_066932479.1">
    <property type="nucleotide sequence ID" value="XM_067076378.1"/>
</dbReference>
<keyword evidence="12" id="KW-1185">Reference proteome</keyword>
<dbReference type="Pfam" id="PF01490">
    <property type="entry name" value="Aa_trans"/>
    <property type="match status" value="1"/>
</dbReference>
<evidence type="ECO:0000259" key="10">
    <source>
        <dbReference type="Pfam" id="PF01490"/>
    </source>
</evidence>
<organism evidence="11 12">
    <name type="scientific">Clytia hemisphaerica</name>
    <dbReference type="NCBI Taxonomy" id="252671"/>
    <lineage>
        <taxon>Eukaryota</taxon>
        <taxon>Metazoa</taxon>
        <taxon>Cnidaria</taxon>
        <taxon>Hydrozoa</taxon>
        <taxon>Hydroidolina</taxon>
        <taxon>Leptothecata</taxon>
        <taxon>Obeliida</taxon>
        <taxon>Clytiidae</taxon>
        <taxon>Clytia</taxon>
    </lineage>
</organism>
<dbReference type="EnsemblMetazoa" id="CLYHEMT022019.1">
    <property type="protein sequence ID" value="CLYHEMP022019.1"/>
    <property type="gene ID" value="CLYHEMG022019"/>
</dbReference>
<feature type="transmembrane region" description="Helical" evidence="9">
    <location>
        <begin position="213"/>
        <end position="237"/>
    </location>
</feature>
<reference evidence="11" key="1">
    <citation type="submission" date="2021-01" db="UniProtKB">
        <authorList>
            <consortium name="EnsemblMetazoa"/>
        </authorList>
    </citation>
    <scope>IDENTIFICATION</scope>
</reference>
<dbReference type="AlphaFoldDB" id="A0A7M5XF95"/>
<keyword evidence="7 9" id="KW-0472">Membrane</keyword>
<dbReference type="EnsemblMetazoa" id="CLYHEMT022019.2">
    <property type="protein sequence ID" value="CLYHEMP022019.2"/>
    <property type="gene ID" value="CLYHEMG022019"/>
</dbReference>
<feature type="transmembrane region" description="Helical" evidence="9">
    <location>
        <begin position="274"/>
        <end position="294"/>
    </location>
</feature>
<evidence type="ECO:0000256" key="4">
    <source>
        <dbReference type="ARBA" id="ARBA00022692"/>
    </source>
</evidence>